<organism evidence="1 2">
    <name type="scientific">Spelaeicoccus albus</name>
    <dbReference type="NCBI Taxonomy" id="1280376"/>
    <lineage>
        <taxon>Bacteria</taxon>
        <taxon>Bacillati</taxon>
        <taxon>Actinomycetota</taxon>
        <taxon>Actinomycetes</taxon>
        <taxon>Micrococcales</taxon>
        <taxon>Brevibacteriaceae</taxon>
        <taxon>Spelaeicoccus</taxon>
    </lineage>
</organism>
<dbReference type="Proteomes" id="UP000539111">
    <property type="component" value="Unassembled WGS sequence"/>
</dbReference>
<gene>
    <name evidence="1" type="ORF">BJY26_002643</name>
</gene>
<dbReference type="EMBL" id="JACBZP010000001">
    <property type="protein sequence ID" value="NYI68337.1"/>
    <property type="molecule type" value="Genomic_DNA"/>
</dbReference>
<dbReference type="AlphaFoldDB" id="A0A7Z0D3S0"/>
<evidence type="ECO:0000313" key="1">
    <source>
        <dbReference type="EMBL" id="NYI68337.1"/>
    </source>
</evidence>
<evidence type="ECO:0000313" key="2">
    <source>
        <dbReference type="Proteomes" id="UP000539111"/>
    </source>
</evidence>
<protein>
    <submittedName>
        <fullName evidence="1">Uncharacterized protein</fullName>
    </submittedName>
</protein>
<sequence length="82" mass="8959">MSDAFEWDVVELDDGITREEALRALGNERPGESGEWTRFAGRAEAEEFLGENWRRLASAGVRSVRLLRAGAPVALVTLAAGE</sequence>
<reference evidence="1 2" key="1">
    <citation type="submission" date="2020-07" db="EMBL/GenBank/DDBJ databases">
        <title>Sequencing the genomes of 1000 actinobacteria strains.</title>
        <authorList>
            <person name="Klenk H.-P."/>
        </authorList>
    </citation>
    <scope>NUCLEOTIDE SEQUENCE [LARGE SCALE GENOMIC DNA]</scope>
    <source>
        <strain evidence="1 2">DSM 26341</strain>
    </source>
</reference>
<dbReference type="RefSeq" id="WP_179428699.1">
    <property type="nucleotide sequence ID" value="NZ_JACBZP010000001.1"/>
</dbReference>
<accession>A0A7Z0D3S0</accession>
<proteinExistence type="predicted"/>
<keyword evidence="2" id="KW-1185">Reference proteome</keyword>
<name>A0A7Z0D3S0_9MICO</name>
<comment type="caution">
    <text evidence="1">The sequence shown here is derived from an EMBL/GenBank/DDBJ whole genome shotgun (WGS) entry which is preliminary data.</text>
</comment>